<evidence type="ECO:0000256" key="1">
    <source>
        <dbReference type="ARBA" id="ARBA00004196"/>
    </source>
</evidence>
<keyword evidence="4" id="KW-0812">Transmembrane</keyword>
<name>A0A927UDD3_9FIRM</name>
<feature type="transmembrane region" description="Helical" evidence="4">
    <location>
        <begin position="19"/>
        <end position="37"/>
    </location>
</feature>
<protein>
    <submittedName>
        <fullName evidence="5">HlyD family efflux transporter periplasmic adaptor subunit</fullName>
    </submittedName>
</protein>
<accession>A0A927UDD3</accession>
<keyword evidence="2 3" id="KW-0175">Coiled coil</keyword>
<sequence length="527" mass="58023">MANYIQDWRRQLMKKIKPFIIAFAILVIIAGVLYGVFNYRQSKKTAQVVSMSNQGMDGYWGDNIESSGNVTSDKSQSAYIAKGTEIVSVNVKEGDHVNEGDVLLTVKKDTQDIKGKTLQLQKASQELKAEQIKLERLLNTKPIPEYMHKQEVYRDREYVNGKIYVANEELVIGNITYQSGDYVASYSYNADGEKTGSSYYPNGIKDGETSYKSIEDSSQKTAIESFIKSNTDKFNIKTSTGNSSWLASILYLDGETKQIVGEDTFDNEGKAIHAGKPEGYTPSQLKEEIGNKQATVKKLDLAYRKLENELEVMKNTSDNGEIVAKVSGTVSKLQDIDNYNNKMPFITVSATDEYFIKGAIGEFYLKSVKVGDKVSITSWDNGASAEAVISEISDIPSTDNNFYSGSGNNNSSNYEFKATFDRSSGIDIGAAVDITITPDGESGGGFYIPSHFIRKDASGSYVMKMSKSNVLKKEYISVGKSLWGAMTEVKKGVTKDDYLAFPYGNGAIEGIKCEKVDDLNYGDGGLG</sequence>
<evidence type="ECO:0000256" key="2">
    <source>
        <dbReference type="ARBA" id="ARBA00023054"/>
    </source>
</evidence>
<comment type="caution">
    <text evidence="5">The sequence shown here is derived from an EMBL/GenBank/DDBJ whole genome shotgun (WGS) entry which is preliminary data.</text>
</comment>
<evidence type="ECO:0000313" key="6">
    <source>
        <dbReference type="Proteomes" id="UP000766246"/>
    </source>
</evidence>
<organism evidence="5 6">
    <name type="scientific">Pseudobutyrivibrio ruminis</name>
    <dbReference type="NCBI Taxonomy" id="46206"/>
    <lineage>
        <taxon>Bacteria</taxon>
        <taxon>Bacillati</taxon>
        <taxon>Bacillota</taxon>
        <taxon>Clostridia</taxon>
        <taxon>Lachnospirales</taxon>
        <taxon>Lachnospiraceae</taxon>
        <taxon>Pseudobutyrivibrio</taxon>
    </lineage>
</organism>
<keyword evidence="4" id="KW-0472">Membrane</keyword>
<dbReference type="InterPro" id="IPR050465">
    <property type="entry name" value="UPF0194_transport"/>
</dbReference>
<feature type="coiled-coil region" evidence="3">
    <location>
        <begin position="113"/>
        <end position="140"/>
    </location>
</feature>
<dbReference type="Gene3D" id="2.40.50.100">
    <property type="match status" value="1"/>
</dbReference>
<dbReference type="AlphaFoldDB" id="A0A927UDD3"/>
<dbReference type="GO" id="GO:0030313">
    <property type="term" value="C:cell envelope"/>
    <property type="evidence" value="ECO:0007669"/>
    <property type="project" value="UniProtKB-SubCell"/>
</dbReference>
<dbReference type="PANTHER" id="PTHR32347">
    <property type="entry name" value="EFFLUX SYSTEM COMPONENT YKNX-RELATED"/>
    <property type="match status" value="1"/>
</dbReference>
<dbReference type="PANTHER" id="PTHR32347:SF14">
    <property type="entry name" value="EFFLUX SYSTEM COMPONENT YKNX-RELATED"/>
    <property type="match status" value="1"/>
</dbReference>
<keyword evidence="4" id="KW-1133">Transmembrane helix</keyword>
<comment type="subcellular location">
    <subcellularLocation>
        <location evidence="1">Cell envelope</location>
    </subcellularLocation>
</comment>
<evidence type="ECO:0000256" key="3">
    <source>
        <dbReference type="SAM" id="Coils"/>
    </source>
</evidence>
<dbReference type="EMBL" id="SVER01000028">
    <property type="protein sequence ID" value="MBE5920269.1"/>
    <property type="molecule type" value="Genomic_DNA"/>
</dbReference>
<evidence type="ECO:0000256" key="4">
    <source>
        <dbReference type="SAM" id="Phobius"/>
    </source>
</evidence>
<evidence type="ECO:0000313" key="5">
    <source>
        <dbReference type="EMBL" id="MBE5920269.1"/>
    </source>
</evidence>
<reference evidence="5" key="1">
    <citation type="submission" date="2019-04" db="EMBL/GenBank/DDBJ databases">
        <title>Evolution of Biomass-Degrading Anaerobic Consortia Revealed by Metagenomics.</title>
        <authorList>
            <person name="Peng X."/>
        </authorList>
    </citation>
    <scope>NUCLEOTIDE SEQUENCE</scope>
    <source>
        <strain evidence="5">SIG311</strain>
    </source>
</reference>
<feature type="coiled-coil region" evidence="3">
    <location>
        <begin position="289"/>
        <end position="316"/>
    </location>
</feature>
<gene>
    <name evidence="5" type="ORF">E7272_10560</name>
</gene>
<proteinExistence type="predicted"/>
<dbReference type="Proteomes" id="UP000766246">
    <property type="component" value="Unassembled WGS sequence"/>
</dbReference>